<gene>
    <name evidence="3" type="ORF">SISNIDRAFT_552136</name>
</gene>
<evidence type="ECO:0000313" key="4">
    <source>
        <dbReference type="Proteomes" id="UP000076722"/>
    </source>
</evidence>
<feature type="compositionally biased region" description="Polar residues" evidence="1">
    <location>
        <begin position="83"/>
        <end position="93"/>
    </location>
</feature>
<sequence>MPAPAVYIVGVGVVIAGVATAYVVKQHVWEPHIAPTIDRWAHALKAQREEMKRRRRDRMVRMTSSGTGIPIPPETPDAHELSSIASKDSSVVATSVDEAHDGLRQRRPAPSTPDQLSNSNPSLAFIPMSPTHVVSNRSDPSTPSTIRSSSAVPQELPGPSTFASERFLVPVLPLSPASSKLSDDLPTVGIQPESPAHQARSPFADPVDPTISHSISDLDFHSPRSELLSISGRESPSHSDDLSVDDDHSVIASDIGSLSASEISSWASVGSQRH</sequence>
<feature type="compositionally biased region" description="Polar residues" evidence="1">
    <location>
        <begin position="132"/>
        <end position="152"/>
    </location>
</feature>
<dbReference type="EMBL" id="KV419428">
    <property type="protein sequence ID" value="KZS89351.1"/>
    <property type="molecule type" value="Genomic_DNA"/>
</dbReference>
<evidence type="ECO:0008006" key="5">
    <source>
        <dbReference type="Google" id="ProtNLM"/>
    </source>
</evidence>
<feature type="region of interest" description="Disordered" evidence="1">
    <location>
        <begin position="179"/>
        <end position="218"/>
    </location>
</feature>
<evidence type="ECO:0000313" key="3">
    <source>
        <dbReference type="EMBL" id="KZS89351.1"/>
    </source>
</evidence>
<evidence type="ECO:0000256" key="2">
    <source>
        <dbReference type="SAM" id="Phobius"/>
    </source>
</evidence>
<keyword evidence="2" id="KW-0472">Membrane</keyword>
<protein>
    <recommendedName>
        <fullName evidence="5">Transmembrane protein</fullName>
    </recommendedName>
</protein>
<evidence type="ECO:0000256" key="1">
    <source>
        <dbReference type="SAM" id="MobiDB-lite"/>
    </source>
</evidence>
<name>A0A164Q5Q4_9AGAM</name>
<proteinExistence type="predicted"/>
<dbReference type="Proteomes" id="UP000076722">
    <property type="component" value="Unassembled WGS sequence"/>
</dbReference>
<accession>A0A164Q5Q4</accession>
<dbReference type="AlphaFoldDB" id="A0A164Q5Q4"/>
<dbReference type="OrthoDB" id="3246206at2759"/>
<organism evidence="3 4">
    <name type="scientific">Sistotremastrum niveocremeum HHB9708</name>
    <dbReference type="NCBI Taxonomy" id="1314777"/>
    <lineage>
        <taxon>Eukaryota</taxon>
        <taxon>Fungi</taxon>
        <taxon>Dikarya</taxon>
        <taxon>Basidiomycota</taxon>
        <taxon>Agaricomycotina</taxon>
        <taxon>Agaricomycetes</taxon>
        <taxon>Sistotremastrales</taxon>
        <taxon>Sistotremastraceae</taxon>
        <taxon>Sertulicium</taxon>
        <taxon>Sertulicium niveocremeum</taxon>
    </lineage>
</organism>
<reference evidence="3 4" key="1">
    <citation type="journal article" date="2016" name="Mol. Biol. Evol.">
        <title>Comparative Genomics of Early-Diverging Mushroom-Forming Fungi Provides Insights into the Origins of Lignocellulose Decay Capabilities.</title>
        <authorList>
            <person name="Nagy L.G."/>
            <person name="Riley R."/>
            <person name="Tritt A."/>
            <person name="Adam C."/>
            <person name="Daum C."/>
            <person name="Floudas D."/>
            <person name="Sun H."/>
            <person name="Yadav J.S."/>
            <person name="Pangilinan J."/>
            <person name="Larsson K.H."/>
            <person name="Matsuura K."/>
            <person name="Barry K."/>
            <person name="Labutti K."/>
            <person name="Kuo R."/>
            <person name="Ohm R.A."/>
            <person name="Bhattacharya S.S."/>
            <person name="Shirouzu T."/>
            <person name="Yoshinaga Y."/>
            <person name="Martin F.M."/>
            <person name="Grigoriev I.V."/>
            <person name="Hibbett D.S."/>
        </authorList>
    </citation>
    <scope>NUCLEOTIDE SEQUENCE [LARGE SCALE GENOMIC DNA]</scope>
    <source>
        <strain evidence="3 4">HHB9708</strain>
    </source>
</reference>
<feature type="region of interest" description="Disordered" evidence="1">
    <location>
        <begin position="49"/>
        <end position="158"/>
    </location>
</feature>
<keyword evidence="2" id="KW-1133">Transmembrane helix</keyword>
<feature type="transmembrane region" description="Helical" evidence="2">
    <location>
        <begin position="6"/>
        <end position="24"/>
    </location>
</feature>
<keyword evidence="4" id="KW-1185">Reference proteome</keyword>
<feature type="compositionally biased region" description="Polar residues" evidence="1">
    <location>
        <begin position="112"/>
        <end position="122"/>
    </location>
</feature>
<keyword evidence="2" id="KW-0812">Transmembrane</keyword>